<dbReference type="SUPFAM" id="SSF54637">
    <property type="entry name" value="Thioesterase/thiol ester dehydrase-isomerase"/>
    <property type="match status" value="2"/>
</dbReference>
<gene>
    <name evidence="10" type="ORF">DDY73_11585</name>
</gene>
<dbReference type="Gene3D" id="3.10.129.10">
    <property type="entry name" value="Hotdog Thioesterase"/>
    <property type="match status" value="2"/>
</dbReference>
<dbReference type="AlphaFoldDB" id="A0A316R1U5"/>
<keyword evidence="3" id="KW-0378">Hydrolase</keyword>
<feature type="domain" description="Acyl-ACP thioesterase-like C-terminal" evidence="9">
    <location>
        <begin position="156"/>
        <end position="246"/>
    </location>
</feature>
<dbReference type="PANTHER" id="PTHR31727:SF6">
    <property type="entry name" value="OLEOYL-ACYL CARRIER PROTEIN THIOESTERASE 1, CHLOROPLASTIC"/>
    <property type="match status" value="1"/>
</dbReference>
<evidence type="ECO:0000259" key="9">
    <source>
        <dbReference type="Pfam" id="PF20791"/>
    </source>
</evidence>
<dbReference type="GO" id="GO:0000036">
    <property type="term" value="F:acyl carrier activity"/>
    <property type="evidence" value="ECO:0007669"/>
    <property type="project" value="TreeGrafter"/>
</dbReference>
<keyword evidence="4" id="KW-0276">Fatty acid metabolism</keyword>
<dbReference type="InterPro" id="IPR049427">
    <property type="entry name" value="Acyl-ACP_TE_C"/>
</dbReference>
<dbReference type="CDD" id="cd00586">
    <property type="entry name" value="4HBT"/>
    <property type="match status" value="1"/>
</dbReference>
<dbReference type="InterPro" id="IPR029069">
    <property type="entry name" value="HotDog_dom_sf"/>
</dbReference>
<proteinExistence type="inferred from homology"/>
<dbReference type="Pfam" id="PF20791">
    <property type="entry name" value="Acyl-ACP_TE_C"/>
    <property type="match status" value="1"/>
</dbReference>
<evidence type="ECO:0000313" key="11">
    <source>
        <dbReference type="Proteomes" id="UP000262954"/>
    </source>
</evidence>
<protein>
    <submittedName>
        <fullName evidence="10">Acyl-[acyl-carrier-protein] thioesterase</fullName>
    </submittedName>
</protein>
<reference evidence="10 11" key="1">
    <citation type="journal article" date="2018" name="Nat. Biotechnol.">
        <title>A standardized bacterial taxonomy based on genome phylogeny substantially revises the tree of life.</title>
        <authorList>
            <person name="Parks D.H."/>
            <person name="Chuvochina M."/>
            <person name="Waite D.W."/>
            <person name="Rinke C."/>
            <person name="Skarshewski A."/>
            <person name="Chaumeil P.A."/>
            <person name="Hugenholtz P."/>
        </authorList>
    </citation>
    <scope>NUCLEOTIDE SEQUENCE [LARGE SCALE GENOMIC DNA]</scope>
    <source>
        <strain evidence="10">UBA11482</strain>
    </source>
</reference>
<keyword evidence="5" id="KW-0809">Transit peptide</keyword>
<feature type="domain" description="Acyl-ACP thioesterase N-terminal hotdog" evidence="8">
    <location>
        <begin position="13"/>
        <end position="128"/>
    </location>
</feature>
<evidence type="ECO:0000256" key="4">
    <source>
        <dbReference type="ARBA" id="ARBA00022832"/>
    </source>
</evidence>
<accession>A0A316R1U5</accession>
<evidence type="ECO:0000256" key="2">
    <source>
        <dbReference type="ARBA" id="ARBA00022516"/>
    </source>
</evidence>
<evidence type="ECO:0000256" key="7">
    <source>
        <dbReference type="ARBA" id="ARBA00023160"/>
    </source>
</evidence>
<evidence type="ECO:0000256" key="1">
    <source>
        <dbReference type="ARBA" id="ARBA00006500"/>
    </source>
</evidence>
<evidence type="ECO:0000256" key="6">
    <source>
        <dbReference type="ARBA" id="ARBA00023098"/>
    </source>
</evidence>
<dbReference type="RefSeq" id="WP_022389597.1">
    <property type="nucleotide sequence ID" value="NZ_CAUAJF010000089.1"/>
</dbReference>
<dbReference type="Proteomes" id="UP000262954">
    <property type="component" value="Unassembled WGS sequence"/>
</dbReference>
<sequence length="249" mass="29291">MENEQKKIAAYIYDLEPAEGNAQQEIPLTLLVKRILETATYHAENWGVGYSTLIKENRAWVLARLAIEMSSYPGIYDKYKIETWIESYNKHFSARNFCFSSPDGKLYGYARSIWSVIDIQNRTSVDITTFRHIENNVGEKDCPIAPQSKIKPVNDENPIIYPIRYSDIDINRHINSVKYIEHILDMFSMNMYDKNFIRRFEINYINEARYGDKLSFYREQLAENIYTSEIRNSSGETICRGRIEFSERN</sequence>
<organism evidence="10 11">
    <name type="scientific">Coprobacter fastidiosus</name>
    <dbReference type="NCBI Taxonomy" id="1099853"/>
    <lineage>
        <taxon>Bacteria</taxon>
        <taxon>Pseudomonadati</taxon>
        <taxon>Bacteroidota</taxon>
        <taxon>Bacteroidia</taxon>
        <taxon>Bacteroidales</taxon>
        <taxon>Barnesiellaceae</taxon>
        <taxon>Coprobacter</taxon>
    </lineage>
</organism>
<dbReference type="InterPro" id="IPR045023">
    <property type="entry name" value="FATA/B"/>
</dbReference>
<keyword evidence="2" id="KW-0444">Lipid biosynthesis</keyword>
<comment type="caution">
    <text evidence="10">The sequence shown here is derived from an EMBL/GenBank/DDBJ whole genome shotgun (WGS) entry which is preliminary data.</text>
</comment>
<evidence type="ECO:0000313" key="10">
    <source>
        <dbReference type="EMBL" id="HBJ09632.1"/>
    </source>
</evidence>
<comment type="similarity">
    <text evidence="1">Belongs to the acyl-ACP thioesterase family.</text>
</comment>
<evidence type="ECO:0000256" key="3">
    <source>
        <dbReference type="ARBA" id="ARBA00022801"/>
    </source>
</evidence>
<evidence type="ECO:0000256" key="5">
    <source>
        <dbReference type="ARBA" id="ARBA00022946"/>
    </source>
</evidence>
<dbReference type="PANTHER" id="PTHR31727">
    <property type="entry name" value="OLEOYL-ACYL CARRIER PROTEIN THIOESTERASE 1, CHLOROPLASTIC"/>
    <property type="match status" value="1"/>
</dbReference>
<dbReference type="EMBL" id="DNWC01000150">
    <property type="protein sequence ID" value="HBJ09632.1"/>
    <property type="molecule type" value="Genomic_DNA"/>
</dbReference>
<keyword evidence="6" id="KW-0443">Lipid metabolism</keyword>
<keyword evidence="7" id="KW-0275">Fatty acid biosynthesis</keyword>
<name>A0A316R1U5_9BACT</name>
<dbReference type="Pfam" id="PF01643">
    <property type="entry name" value="Acyl-ACP_TE"/>
    <property type="match status" value="1"/>
</dbReference>
<dbReference type="GO" id="GO:0016297">
    <property type="term" value="F:fatty acyl-[ACP] hydrolase activity"/>
    <property type="evidence" value="ECO:0007669"/>
    <property type="project" value="InterPro"/>
</dbReference>
<dbReference type="InterPro" id="IPR002864">
    <property type="entry name" value="Acyl-ACP_thioesterase_NHD"/>
</dbReference>
<evidence type="ECO:0000259" key="8">
    <source>
        <dbReference type="Pfam" id="PF01643"/>
    </source>
</evidence>